<evidence type="ECO:0000313" key="1">
    <source>
        <dbReference type="EMBL" id="KAJ3529950.1"/>
    </source>
</evidence>
<accession>A0ACC1S174</accession>
<protein>
    <submittedName>
        <fullName evidence="1">Uncharacterized protein</fullName>
    </submittedName>
</protein>
<dbReference type="EMBL" id="JANRMS010001229">
    <property type="protein sequence ID" value="KAJ3529950.1"/>
    <property type="molecule type" value="Genomic_DNA"/>
</dbReference>
<comment type="caution">
    <text evidence="1">The sequence shown here is derived from an EMBL/GenBank/DDBJ whole genome shotgun (WGS) entry which is preliminary data.</text>
</comment>
<proteinExistence type="predicted"/>
<evidence type="ECO:0000313" key="2">
    <source>
        <dbReference type="Proteomes" id="UP001148629"/>
    </source>
</evidence>
<name>A0ACC1S174_9HYPO</name>
<organism evidence="1 2">
    <name type="scientific">Fusarium decemcellulare</name>
    <dbReference type="NCBI Taxonomy" id="57161"/>
    <lineage>
        <taxon>Eukaryota</taxon>
        <taxon>Fungi</taxon>
        <taxon>Dikarya</taxon>
        <taxon>Ascomycota</taxon>
        <taxon>Pezizomycotina</taxon>
        <taxon>Sordariomycetes</taxon>
        <taxon>Hypocreomycetidae</taxon>
        <taxon>Hypocreales</taxon>
        <taxon>Nectriaceae</taxon>
        <taxon>Fusarium</taxon>
        <taxon>Fusarium decemcellulare species complex</taxon>
    </lineage>
</organism>
<reference evidence="1" key="1">
    <citation type="submission" date="2022-08" db="EMBL/GenBank/DDBJ databases">
        <title>Genome Sequence of Fusarium decemcellulare.</title>
        <authorList>
            <person name="Buettner E."/>
        </authorList>
    </citation>
    <scope>NUCLEOTIDE SEQUENCE</scope>
    <source>
        <strain evidence="1">Babe19</strain>
    </source>
</reference>
<sequence>MNPQRDSLLFQRLPQEIRDNIFSCLFYSTAVGCGHLELKTANEIKDQKDRNALAVIRTCRRARHEIGDSWLSQIQFTYRDVEHLLDKLVGKPGIYTRIRRLGVLAYFVSLTHADRDRNYGLAAAFRMLPGLRLDELTVLCSRYSMGWKELRFISDSSEVLAFDKDARTNPHPDDPDQHRYWRHPQPSHWQSLLEDLDGAASKPSVVIYRSTVPGRHRSVLDPRTRVRFEQPVPEDETEREDYGRQEDSALMAAGERDKEILVVAKRGFGADYEVKEDSPFLYEDIREQMPGMDWNEIKWQGKYRFYEDHLYP</sequence>
<keyword evidence="2" id="KW-1185">Reference proteome</keyword>
<dbReference type="Proteomes" id="UP001148629">
    <property type="component" value="Unassembled WGS sequence"/>
</dbReference>
<gene>
    <name evidence="1" type="ORF">NM208_g9535</name>
</gene>